<dbReference type="OrthoDB" id="9787557at2"/>
<dbReference type="FunFam" id="3.40.50.300:FF:000299">
    <property type="entry name" value="ABC transporter ATP-binding protein/permease"/>
    <property type="match status" value="1"/>
</dbReference>
<dbReference type="Pfam" id="PF00664">
    <property type="entry name" value="ABC_membrane"/>
    <property type="match status" value="1"/>
</dbReference>
<evidence type="ECO:0000256" key="7">
    <source>
        <dbReference type="ARBA" id="ARBA00022989"/>
    </source>
</evidence>
<evidence type="ECO:0000256" key="5">
    <source>
        <dbReference type="ARBA" id="ARBA00022741"/>
    </source>
</evidence>
<dbReference type="GO" id="GO:0034040">
    <property type="term" value="F:ATPase-coupled lipid transmembrane transporter activity"/>
    <property type="evidence" value="ECO:0007669"/>
    <property type="project" value="TreeGrafter"/>
</dbReference>
<keyword evidence="6 14" id="KW-0067">ATP-binding</keyword>
<dbReference type="SUPFAM" id="SSF52540">
    <property type="entry name" value="P-loop containing nucleoside triphosphate hydrolases"/>
    <property type="match status" value="1"/>
</dbReference>
<evidence type="ECO:0000256" key="8">
    <source>
        <dbReference type="ARBA" id="ARBA00023136"/>
    </source>
</evidence>
<dbReference type="SUPFAM" id="SSF90123">
    <property type="entry name" value="ABC transporter transmembrane region"/>
    <property type="match status" value="1"/>
</dbReference>
<dbReference type="PANTHER" id="PTHR24221">
    <property type="entry name" value="ATP-BINDING CASSETTE SUB-FAMILY B"/>
    <property type="match status" value="1"/>
</dbReference>
<feature type="region of interest" description="Disordered" evidence="9">
    <location>
        <begin position="729"/>
        <end position="798"/>
    </location>
</feature>
<feature type="transmembrane region" description="Helical" evidence="10">
    <location>
        <begin position="185"/>
        <end position="207"/>
    </location>
</feature>
<dbReference type="CDD" id="cd18587">
    <property type="entry name" value="ABC_6TM_LapB_like"/>
    <property type="match status" value="1"/>
</dbReference>
<feature type="domain" description="Peptidase C39" evidence="13">
    <location>
        <begin position="24"/>
        <end position="149"/>
    </location>
</feature>
<evidence type="ECO:0000259" key="12">
    <source>
        <dbReference type="PROSITE" id="PS50929"/>
    </source>
</evidence>
<dbReference type="GO" id="GO:0006508">
    <property type="term" value="P:proteolysis"/>
    <property type="evidence" value="ECO:0007669"/>
    <property type="project" value="InterPro"/>
</dbReference>
<dbReference type="InterPro" id="IPR003439">
    <property type="entry name" value="ABC_transporter-like_ATP-bd"/>
</dbReference>
<reference evidence="14 15" key="1">
    <citation type="submission" date="2019-09" db="EMBL/GenBank/DDBJ databases">
        <authorList>
            <person name="Chandra G."/>
            <person name="Truman W A."/>
        </authorList>
    </citation>
    <scope>NUCLEOTIDE SEQUENCE [LARGE SCALE GENOMIC DNA]</scope>
    <source>
        <strain evidence="14">PS645</strain>
    </source>
</reference>
<dbReference type="InterPro" id="IPR036640">
    <property type="entry name" value="ABC1_TM_sf"/>
</dbReference>
<name>A0A5E6P1S4_PSEFL</name>
<feature type="transmembrane region" description="Helical" evidence="10">
    <location>
        <begin position="291"/>
        <end position="316"/>
    </location>
</feature>
<keyword evidence="3" id="KW-1003">Cell membrane</keyword>
<evidence type="ECO:0000259" key="13">
    <source>
        <dbReference type="PROSITE" id="PS50990"/>
    </source>
</evidence>
<feature type="transmembrane region" description="Helical" evidence="10">
    <location>
        <begin position="56"/>
        <end position="76"/>
    </location>
</feature>
<dbReference type="PANTHER" id="PTHR24221:SF248">
    <property type="entry name" value="ABC TRANSPORTER TRANSMEMBRANE REGION"/>
    <property type="match status" value="1"/>
</dbReference>
<feature type="compositionally biased region" description="Low complexity" evidence="9">
    <location>
        <begin position="751"/>
        <end position="770"/>
    </location>
</feature>
<keyword evidence="8 10" id="KW-0472">Membrane</keyword>
<dbReference type="PROSITE" id="PS50929">
    <property type="entry name" value="ABC_TM1F"/>
    <property type="match status" value="1"/>
</dbReference>
<evidence type="ECO:0000313" key="14">
    <source>
        <dbReference type="EMBL" id="VVM36650.1"/>
    </source>
</evidence>
<accession>A0A5E6P1S4</accession>
<dbReference type="PROSITE" id="PS50990">
    <property type="entry name" value="PEPTIDASE_C39"/>
    <property type="match status" value="1"/>
</dbReference>
<gene>
    <name evidence="14" type="primary">apxIB_1</name>
    <name evidence="14" type="ORF">PS645_00057</name>
</gene>
<evidence type="ECO:0000256" key="2">
    <source>
        <dbReference type="ARBA" id="ARBA00022448"/>
    </source>
</evidence>
<evidence type="ECO:0000256" key="10">
    <source>
        <dbReference type="SAM" id="Phobius"/>
    </source>
</evidence>
<dbReference type="PROSITE" id="PS50893">
    <property type="entry name" value="ABC_TRANSPORTER_2"/>
    <property type="match status" value="1"/>
</dbReference>
<keyword evidence="4 10" id="KW-0812">Transmembrane</keyword>
<evidence type="ECO:0000259" key="11">
    <source>
        <dbReference type="PROSITE" id="PS50893"/>
    </source>
</evidence>
<dbReference type="GO" id="GO:0008233">
    <property type="term" value="F:peptidase activity"/>
    <property type="evidence" value="ECO:0007669"/>
    <property type="project" value="InterPro"/>
</dbReference>
<dbReference type="EMBL" id="CABVGX010000001">
    <property type="protein sequence ID" value="VVM36650.1"/>
    <property type="molecule type" value="Genomic_DNA"/>
</dbReference>
<evidence type="ECO:0000313" key="15">
    <source>
        <dbReference type="Proteomes" id="UP000325607"/>
    </source>
</evidence>
<dbReference type="InterPro" id="IPR005074">
    <property type="entry name" value="Peptidase_C39"/>
</dbReference>
<dbReference type="Gene3D" id="1.20.1560.10">
    <property type="entry name" value="ABC transporter type 1, transmembrane domain"/>
    <property type="match status" value="1"/>
</dbReference>
<dbReference type="RefSeq" id="WP_150578594.1">
    <property type="nucleotide sequence ID" value="NZ_CABVGX010000001.1"/>
</dbReference>
<dbReference type="SMART" id="SM00382">
    <property type="entry name" value="AAA"/>
    <property type="match status" value="1"/>
</dbReference>
<comment type="subcellular location">
    <subcellularLocation>
        <location evidence="1">Cell membrane</location>
        <topology evidence="1">Multi-pass membrane protein</topology>
    </subcellularLocation>
</comment>
<evidence type="ECO:0000256" key="4">
    <source>
        <dbReference type="ARBA" id="ARBA00022692"/>
    </source>
</evidence>
<dbReference type="Gene3D" id="3.40.50.300">
    <property type="entry name" value="P-loop containing nucleotide triphosphate hydrolases"/>
    <property type="match status" value="1"/>
</dbReference>
<keyword evidence="7 10" id="KW-1133">Transmembrane helix</keyword>
<feature type="transmembrane region" description="Helical" evidence="10">
    <location>
        <begin position="322"/>
        <end position="342"/>
    </location>
</feature>
<dbReference type="InterPro" id="IPR011527">
    <property type="entry name" value="ABC1_TM_dom"/>
</dbReference>
<dbReference type="PROSITE" id="PS00211">
    <property type="entry name" value="ABC_TRANSPORTER_1"/>
    <property type="match status" value="1"/>
</dbReference>
<feature type="compositionally biased region" description="Low complexity" evidence="9">
    <location>
        <begin position="731"/>
        <end position="740"/>
    </location>
</feature>
<evidence type="ECO:0000256" key="3">
    <source>
        <dbReference type="ARBA" id="ARBA00022475"/>
    </source>
</evidence>
<evidence type="ECO:0000256" key="6">
    <source>
        <dbReference type="ARBA" id="ARBA00022840"/>
    </source>
</evidence>
<dbReference type="Pfam" id="PF00005">
    <property type="entry name" value="ABC_tran"/>
    <property type="match status" value="1"/>
</dbReference>
<keyword evidence="2" id="KW-0813">Transport</keyword>
<sequence>MTIDVPAGSSAEAAVLPTPPTTIQDTLLQSVSWICDHYGVGKSPEALTAGLPKGGLLAPSLALAALSAAGLSAGLVERRVQALPKQLVPMVLLRKEQGGCILLGRFIGTNEEGKKAWRYQVILPEIGAEPVELDQATMDEMYAGHAILVKPRAKVDTRAGDETPQPAGHWLLSTLWRYRSYYRSAAIAAVLINVLGLASIFFTMNVYDRVVPNQAFVTLWSLGIGVAIAMIFEAVSRYVRAHLLDLAGKKADLVLGTILFRQALSIQMEHKPASSGSFANQLREFESVRDFATSATLATISDLPFVLMFVGVIFVIGGPLGWVPLLLIPLILIISIIIQWPLARTMKENMREASLKQGVLVESVEGLETLKAVGGEPYMQRRWETFSALSAATSMKSRSLSSVATGVVAFLQQLQTVVLIIIGVYLIDAGDLTMGALIATVMLAGRATGPLGQVIGLAVRFQQAKAALGSLNGLMAMPVDRDSTREYLPKPSLSGQITVKNVGFSYPAPPMQPNPVVLQGVNLTVAAGERVAILGRIGSGKSTLLRVMARLYSPTEGQMFTDGLDVNQIDPADWRKAVGYVGQDARLFYGSLRENVMIGRPESTAEEFLRVLRLTGLDHIAAKHPKGINLPIGESGEGLSGGQRQLVSLARSLLARPKLLLLDEPTSAMDTQTETQFLEHLKRATEGQALVVVTHRPSLLALVDRIVVVDDGKVVADGPKDEILAKLAGKPAAAQAPQPTRRQRQPVVANTQVPTATPATEATEAKPQPAFTVGKKTNVSNQQPVTPATAAAPAEVAS</sequence>
<dbReference type="InterPro" id="IPR027417">
    <property type="entry name" value="P-loop_NTPase"/>
</dbReference>
<feature type="transmembrane region" description="Helical" evidence="10">
    <location>
        <begin position="219"/>
        <end position="239"/>
    </location>
</feature>
<evidence type="ECO:0000256" key="9">
    <source>
        <dbReference type="SAM" id="MobiDB-lite"/>
    </source>
</evidence>
<dbReference type="GO" id="GO:0005886">
    <property type="term" value="C:plasma membrane"/>
    <property type="evidence" value="ECO:0007669"/>
    <property type="project" value="UniProtKB-SubCell"/>
</dbReference>
<dbReference type="InterPro" id="IPR017750">
    <property type="entry name" value="ATPase_T1SS"/>
</dbReference>
<feature type="compositionally biased region" description="Low complexity" evidence="9">
    <location>
        <begin position="784"/>
        <end position="798"/>
    </location>
</feature>
<feature type="transmembrane region" description="Helical" evidence="10">
    <location>
        <begin position="403"/>
        <end position="427"/>
    </location>
</feature>
<keyword evidence="5" id="KW-0547">Nucleotide-binding</keyword>
<organism evidence="14 15">
    <name type="scientific">Pseudomonas fluorescens</name>
    <dbReference type="NCBI Taxonomy" id="294"/>
    <lineage>
        <taxon>Bacteria</taxon>
        <taxon>Pseudomonadati</taxon>
        <taxon>Pseudomonadota</taxon>
        <taxon>Gammaproteobacteria</taxon>
        <taxon>Pseudomonadales</taxon>
        <taxon>Pseudomonadaceae</taxon>
        <taxon>Pseudomonas</taxon>
    </lineage>
</organism>
<proteinExistence type="predicted"/>
<feature type="domain" description="ABC transporter" evidence="11">
    <location>
        <begin position="497"/>
        <end position="736"/>
    </location>
</feature>
<evidence type="ECO:0000256" key="1">
    <source>
        <dbReference type="ARBA" id="ARBA00004651"/>
    </source>
</evidence>
<dbReference type="Gene3D" id="3.90.70.10">
    <property type="entry name" value="Cysteine proteinases"/>
    <property type="match status" value="1"/>
</dbReference>
<dbReference type="AlphaFoldDB" id="A0A5E6P1S4"/>
<dbReference type="Proteomes" id="UP000325607">
    <property type="component" value="Unassembled WGS sequence"/>
</dbReference>
<dbReference type="GO" id="GO:0140359">
    <property type="term" value="F:ABC-type transporter activity"/>
    <property type="evidence" value="ECO:0007669"/>
    <property type="project" value="InterPro"/>
</dbReference>
<feature type="domain" description="ABC transmembrane type-1" evidence="12">
    <location>
        <begin position="185"/>
        <end position="463"/>
    </location>
</feature>
<dbReference type="InterPro" id="IPR039421">
    <property type="entry name" value="Type_1_exporter"/>
</dbReference>
<dbReference type="GO" id="GO:0016887">
    <property type="term" value="F:ATP hydrolysis activity"/>
    <property type="evidence" value="ECO:0007669"/>
    <property type="project" value="InterPro"/>
</dbReference>
<dbReference type="InterPro" id="IPR003593">
    <property type="entry name" value="AAA+_ATPase"/>
</dbReference>
<dbReference type="InterPro" id="IPR017871">
    <property type="entry name" value="ABC_transporter-like_CS"/>
</dbReference>
<dbReference type="NCBIfam" id="TIGR03375">
    <property type="entry name" value="type_I_sec_LssB"/>
    <property type="match status" value="1"/>
</dbReference>
<dbReference type="GO" id="GO:0005524">
    <property type="term" value="F:ATP binding"/>
    <property type="evidence" value="ECO:0007669"/>
    <property type="project" value="UniProtKB-KW"/>
</dbReference>
<protein>
    <submittedName>
        <fullName evidence="14">Toxin RTX-I translocation ATP-binding protein</fullName>
    </submittedName>
</protein>